<proteinExistence type="inferred from homology"/>
<dbReference type="EMBL" id="KZ060414">
    <property type="protein sequence ID" value="PIO12329.1"/>
    <property type="molecule type" value="Genomic_DNA"/>
</dbReference>
<reference evidence="3" key="1">
    <citation type="journal article" date="2017" name="Nat. Commun.">
        <title>The North American bullfrog draft genome provides insight into hormonal regulation of long noncoding RNA.</title>
        <authorList>
            <person name="Hammond S.A."/>
            <person name="Warren R.L."/>
            <person name="Vandervalk B.P."/>
            <person name="Kucuk E."/>
            <person name="Khan H."/>
            <person name="Gibb E.A."/>
            <person name="Pandoh P."/>
            <person name="Kirk H."/>
            <person name="Zhao Y."/>
            <person name="Jones M."/>
            <person name="Mungall A.J."/>
            <person name="Coope R."/>
            <person name="Pleasance S."/>
            <person name="Moore R.A."/>
            <person name="Holt R.A."/>
            <person name="Round J.M."/>
            <person name="Ohora S."/>
            <person name="Walle B.V."/>
            <person name="Veldhoen N."/>
            <person name="Helbing C.C."/>
            <person name="Birol I."/>
        </authorList>
    </citation>
    <scope>NUCLEOTIDE SEQUENCE [LARGE SCALE GENOMIC DNA]</scope>
</reference>
<evidence type="ECO:0000313" key="2">
    <source>
        <dbReference type="EMBL" id="PIO12329.1"/>
    </source>
</evidence>
<gene>
    <name evidence="2" type="ORF">AB205_0037930</name>
</gene>
<dbReference type="GO" id="GO:0051603">
    <property type="term" value="P:proteolysis involved in protein catabolic process"/>
    <property type="evidence" value="ECO:0007669"/>
    <property type="project" value="TreeGrafter"/>
</dbReference>
<dbReference type="GO" id="GO:0004197">
    <property type="term" value="F:cysteine-type endopeptidase activity"/>
    <property type="evidence" value="ECO:0007669"/>
    <property type="project" value="TreeGrafter"/>
</dbReference>
<dbReference type="AlphaFoldDB" id="A0A2G9Q9M0"/>
<dbReference type="Proteomes" id="UP000228934">
    <property type="component" value="Unassembled WGS sequence"/>
</dbReference>
<organism evidence="2 3">
    <name type="scientific">Aquarana catesbeiana</name>
    <name type="common">American bullfrog</name>
    <name type="synonym">Rana catesbeiana</name>
    <dbReference type="NCBI Taxonomy" id="8400"/>
    <lineage>
        <taxon>Eukaryota</taxon>
        <taxon>Metazoa</taxon>
        <taxon>Chordata</taxon>
        <taxon>Craniata</taxon>
        <taxon>Vertebrata</taxon>
        <taxon>Euteleostomi</taxon>
        <taxon>Amphibia</taxon>
        <taxon>Batrachia</taxon>
        <taxon>Anura</taxon>
        <taxon>Neobatrachia</taxon>
        <taxon>Ranoidea</taxon>
        <taxon>Ranidae</taxon>
        <taxon>Aquarana</taxon>
    </lineage>
</organism>
<accession>A0A2G9Q9M0</accession>
<dbReference type="Pfam" id="PF01650">
    <property type="entry name" value="Peptidase_C13"/>
    <property type="match status" value="1"/>
</dbReference>
<comment type="similarity">
    <text evidence="1">Belongs to the peptidase C13 family.</text>
</comment>
<keyword evidence="3" id="KW-1185">Reference proteome</keyword>
<evidence type="ECO:0000256" key="1">
    <source>
        <dbReference type="ARBA" id="ARBA00009941"/>
    </source>
</evidence>
<name>A0A2G9Q9M0_AQUCT</name>
<sequence length="95" mass="11007">MYDNKKYKKVVLYIEACESCSLMIHLPNNIDVHSATVPNPHESSYAFHYGKNVNWIEDSDVDDLSKETLQTVFTGKATHQYQSCDAVWKPDYFKD</sequence>
<dbReference type="PANTHER" id="PTHR12000">
    <property type="entry name" value="HEMOGLOBINASE FAMILY MEMBER"/>
    <property type="match status" value="1"/>
</dbReference>
<dbReference type="GO" id="GO:0006624">
    <property type="term" value="P:vacuolar protein processing"/>
    <property type="evidence" value="ECO:0007669"/>
    <property type="project" value="TreeGrafter"/>
</dbReference>
<dbReference type="OrthoDB" id="192611at2759"/>
<dbReference type="GO" id="GO:0005773">
    <property type="term" value="C:vacuole"/>
    <property type="evidence" value="ECO:0007669"/>
    <property type="project" value="GOC"/>
</dbReference>
<evidence type="ECO:0000313" key="3">
    <source>
        <dbReference type="Proteomes" id="UP000228934"/>
    </source>
</evidence>
<dbReference type="PANTHER" id="PTHR12000:SF42">
    <property type="entry name" value="LEGUMAIN"/>
    <property type="match status" value="1"/>
</dbReference>
<protein>
    <submittedName>
        <fullName evidence="2">Uncharacterized protein</fullName>
    </submittedName>
</protein>
<dbReference type="Gene3D" id="3.40.50.1460">
    <property type="match status" value="1"/>
</dbReference>
<dbReference type="InterPro" id="IPR001096">
    <property type="entry name" value="Peptidase_C13"/>
</dbReference>